<keyword evidence="1" id="KW-0812">Transmembrane</keyword>
<comment type="caution">
    <text evidence="2">The sequence shown here is derived from an EMBL/GenBank/DDBJ whole genome shotgun (WGS) entry which is preliminary data.</text>
</comment>
<feature type="transmembrane region" description="Helical" evidence="1">
    <location>
        <begin position="46"/>
        <end position="66"/>
    </location>
</feature>
<feature type="transmembrane region" description="Helical" evidence="1">
    <location>
        <begin position="15"/>
        <end position="39"/>
    </location>
</feature>
<sequence length="147" mass="14606">VDVRISSGGSTTVDWVIAAIVAAAAAGVDASGSSAVAFAAAAASGVGGVVTFLAASVVAAAGVVVFCSPPCCLAAPASLSLPILTAPLPMRAPATIAPRTTAISKNTASLHISPLFFFCFFDSWTLGTSGDFWLFLLFADAFFDDGG</sequence>
<feature type="non-terminal residue" evidence="2">
    <location>
        <position position="147"/>
    </location>
</feature>
<dbReference type="EMBL" id="BTSY01000006">
    <property type="protein sequence ID" value="GMT31529.1"/>
    <property type="molecule type" value="Genomic_DNA"/>
</dbReference>
<keyword evidence="3" id="KW-1185">Reference proteome</keyword>
<keyword evidence="1" id="KW-0472">Membrane</keyword>
<dbReference type="AlphaFoldDB" id="A0AAV5WLB5"/>
<dbReference type="Proteomes" id="UP001432322">
    <property type="component" value="Unassembled WGS sequence"/>
</dbReference>
<protein>
    <submittedName>
        <fullName evidence="2">Uncharacterized protein</fullName>
    </submittedName>
</protein>
<evidence type="ECO:0000313" key="3">
    <source>
        <dbReference type="Proteomes" id="UP001432322"/>
    </source>
</evidence>
<reference evidence="2" key="1">
    <citation type="submission" date="2023-10" db="EMBL/GenBank/DDBJ databases">
        <title>Genome assembly of Pristionchus species.</title>
        <authorList>
            <person name="Yoshida K."/>
            <person name="Sommer R.J."/>
        </authorList>
    </citation>
    <scope>NUCLEOTIDE SEQUENCE</scope>
    <source>
        <strain evidence="2">RS5133</strain>
    </source>
</reference>
<accession>A0AAV5WLB5</accession>
<gene>
    <name evidence="2" type="ORF">PFISCL1PPCAC_22826</name>
</gene>
<evidence type="ECO:0000256" key="1">
    <source>
        <dbReference type="SAM" id="Phobius"/>
    </source>
</evidence>
<feature type="non-terminal residue" evidence="2">
    <location>
        <position position="1"/>
    </location>
</feature>
<evidence type="ECO:0000313" key="2">
    <source>
        <dbReference type="EMBL" id="GMT31529.1"/>
    </source>
</evidence>
<proteinExistence type="predicted"/>
<keyword evidence="1" id="KW-1133">Transmembrane helix</keyword>
<name>A0AAV5WLB5_9BILA</name>
<organism evidence="2 3">
    <name type="scientific">Pristionchus fissidentatus</name>
    <dbReference type="NCBI Taxonomy" id="1538716"/>
    <lineage>
        <taxon>Eukaryota</taxon>
        <taxon>Metazoa</taxon>
        <taxon>Ecdysozoa</taxon>
        <taxon>Nematoda</taxon>
        <taxon>Chromadorea</taxon>
        <taxon>Rhabditida</taxon>
        <taxon>Rhabditina</taxon>
        <taxon>Diplogasteromorpha</taxon>
        <taxon>Diplogasteroidea</taxon>
        <taxon>Neodiplogasteridae</taxon>
        <taxon>Pristionchus</taxon>
    </lineage>
</organism>